<dbReference type="AlphaFoldDB" id="A0A2X1PMV8"/>
<name>A0A2X1PMV8_HAEIF</name>
<proteinExistence type="predicted"/>
<evidence type="ECO:0000313" key="2">
    <source>
        <dbReference type="Proteomes" id="UP000249936"/>
    </source>
</evidence>
<dbReference type="GO" id="GO:0033983">
    <property type="term" value="F:diaminobutyrate decarboxylase activity"/>
    <property type="evidence" value="ECO:0007669"/>
    <property type="project" value="UniProtKB-EC"/>
</dbReference>
<dbReference type="EC" id="4.1.1.86" evidence="1"/>
<gene>
    <name evidence="1" type="primary">ddc_2</name>
    <name evidence="1" type="ORF">NCTC11872_01910</name>
</gene>
<protein>
    <submittedName>
        <fullName evidence="1">L-2,4-diaminobutyrate decarboxylase</fullName>
        <ecNumber evidence="1">4.1.1.86</ecNumber>
    </submittedName>
</protein>
<sequence>MGVLLARDWAIANHWKNEDGSEWSVQRDGIPAEAMQKVKVICSENAHFSVQKKYGNDGHGVPISRDRAIKCQCTNGSYCT</sequence>
<accession>A0A2X1PMV8</accession>
<dbReference type="Proteomes" id="UP000249936">
    <property type="component" value="Unassembled WGS sequence"/>
</dbReference>
<evidence type="ECO:0000313" key="1">
    <source>
        <dbReference type="EMBL" id="SPX42279.1"/>
    </source>
</evidence>
<dbReference type="EMBL" id="UASK01000006">
    <property type="protein sequence ID" value="SPX42279.1"/>
    <property type="molecule type" value="Genomic_DNA"/>
</dbReference>
<reference evidence="1 2" key="1">
    <citation type="submission" date="2018-06" db="EMBL/GenBank/DDBJ databases">
        <authorList>
            <consortium name="Pathogen Informatics"/>
            <person name="Doyle S."/>
        </authorList>
    </citation>
    <scope>NUCLEOTIDE SEQUENCE [LARGE SCALE GENOMIC DNA]</scope>
    <source>
        <strain evidence="1 2">NCTC11872</strain>
    </source>
</reference>
<keyword evidence="1" id="KW-0456">Lyase</keyword>
<organism evidence="1 2">
    <name type="scientific">Haemophilus influenzae</name>
    <dbReference type="NCBI Taxonomy" id="727"/>
    <lineage>
        <taxon>Bacteria</taxon>
        <taxon>Pseudomonadati</taxon>
        <taxon>Pseudomonadota</taxon>
        <taxon>Gammaproteobacteria</taxon>
        <taxon>Pasteurellales</taxon>
        <taxon>Pasteurellaceae</taxon>
        <taxon>Haemophilus</taxon>
    </lineage>
</organism>